<dbReference type="InterPro" id="IPR000182">
    <property type="entry name" value="GNAT_dom"/>
</dbReference>
<dbReference type="eggNOG" id="COG0454">
    <property type="taxonomic scope" value="Bacteria"/>
</dbReference>
<dbReference type="STRING" id="257708.RGI145_13565"/>
<dbReference type="GO" id="GO:0016747">
    <property type="term" value="F:acyltransferase activity, transferring groups other than amino-acyl groups"/>
    <property type="evidence" value="ECO:0007669"/>
    <property type="project" value="InterPro"/>
</dbReference>
<dbReference type="PROSITE" id="PS51186">
    <property type="entry name" value="GNAT"/>
    <property type="match status" value="1"/>
</dbReference>
<dbReference type="AlphaFoldDB" id="A0A1L7AKQ5"/>
<evidence type="ECO:0000313" key="3">
    <source>
        <dbReference type="Proteomes" id="UP000185494"/>
    </source>
</evidence>
<dbReference type="EMBL" id="CP015583">
    <property type="protein sequence ID" value="APT59333.1"/>
    <property type="molecule type" value="Genomic_DNA"/>
</dbReference>
<dbReference type="CDD" id="cd04301">
    <property type="entry name" value="NAT_SF"/>
    <property type="match status" value="1"/>
</dbReference>
<evidence type="ECO:0000259" key="1">
    <source>
        <dbReference type="PROSITE" id="PS51186"/>
    </source>
</evidence>
<gene>
    <name evidence="2" type="ORF">RGI145_13565</name>
</gene>
<dbReference type="InterPro" id="IPR016181">
    <property type="entry name" value="Acyl_CoA_acyltransferase"/>
</dbReference>
<organism evidence="2 3">
    <name type="scientific">Roseomonas gilardii</name>
    <dbReference type="NCBI Taxonomy" id="257708"/>
    <lineage>
        <taxon>Bacteria</taxon>
        <taxon>Pseudomonadati</taxon>
        <taxon>Pseudomonadota</taxon>
        <taxon>Alphaproteobacteria</taxon>
        <taxon>Acetobacterales</taxon>
        <taxon>Roseomonadaceae</taxon>
        <taxon>Roseomonas</taxon>
    </lineage>
</organism>
<name>A0A1L7AKQ5_9PROT</name>
<feature type="domain" description="N-acetyltransferase" evidence="1">
    <location>
        <begin position="40"/>
        <end position="189"/>
    </location>
</feature>
<dbReference type="Pfam" id="PF00583">
    <property type="entry name" value="Acetyltransf_1"/>
    <property type="match status" value="1"/>
</dbReference>
<dbReference type="Proteomes" id="UP000185494">
    <property type="component" value="Chromosome 1"/>
</dbReference>
<dbReference type="Gene3D" id="3.40.630.30">
    <property type="match status" value="1"/>
</dbReference>
<proteinExistence type="predicted"/>
<dbReference type="SUPFAM" id="SSF55729">
    <property type="entry name" value="Acyl-CoA N-acyltransferases (Nat)"/>
    <property type="match status" value="1"/>
</dbReference>
<protein>
    <submittedName>
        <fullName evidence="2">Acetyltransferase</fullName>
    </submittedName>
</protein>
<dbReference type="KEGG" id="rgi:RGI145_13565"/>
<accession>A0A1L7AKQ5</accession>
<reference evidence="2 3" key="1">
    <citation type="submission" date="2016-05" db="EMBL/GenBank/DDBJ databases">
        <title>Complete Genome and Methylome Analysis of Psychrotrophic Bacterial Isolates from Antarctic Lake Untersee.</title>
        <authorList>
            <person name="Fomenkov A."/>
            <person name="Akimov V.N."/>
            <person name="Vasilyeva L.V."/>
            <person name="Andersen D."/>
            <person name="Vincze T."/>
            <person name="Roberts R.J."/>
        </authorList>
    </citation>
    <scope>NUCLEOTIDE SEQUENCE [LARGE SCALE GENOMIC DNA]</scope>
    <source>
        <strain evidence="2 3">U14-5</strain>
    </source>
</reference>
<evidence type="ECO:0000313" key="2">
    <source>
        <dbReference type="EMBL" id="APT59333.1"/>
    </source>
</evidence>
<sequence length="196" mass="21850">MIMSVRALGPHGITPVTVEVTFLRMDRPPATPARPLPGDVRVEVAGRCTVPFYRYLYDNVGGEYLWWFRRTVPDSHLREILASPAISIHVLYRDGEPAGFYELERRANHSINLAYFGLMPQAVGQGLGKAFLRHAVDTAWGEGCELLTVNTCTADHPRALPNYIAAGFVPLRRVREEWPVPDSAGLSVPSWLRGRG</sequence>
<keyword evidence="2" id="KW-0808">Transferase</keyword>